<evidence type="ECO:0000313" key="3">
    <source>
        <dbReference type="Proteomes" id="UP000008068"/>
    </source>
</evidence>
<dbReference type="InParanoid" id="G0MQQ8"/>
<protein>
    <submittedName>
        <fullName evidence="2">Uncharacterized protein</fullName>
    </submittedName>
</protein>
<dbReference type="EMBL" id="GL379807">
    <property type="protein sequence ID" value="EGT41515.1"/>
    <property type="molecule type" value="Genomic_DNA"/>
</dbReference>
<sequence length="382" mass="43966">MTSVNTDPPNEGVLPIELEKTVMASREEFFSLTDEHVEFLRNLEEQYQRAEEHIANGAIDMDFYQSLKNCPSENDTPVLNNFALLSEIKDESSISISDSILKDLQQLNLQQSFFTFEKQVFEFKSGCTEAARKMINEANAPEVPNANSEKIKEDFAMAVKKSQVQLDVFCCRWNQLSRCTSDNVKLTAKQTAELDWPLNADNNVQLATLLDRINFFEQTFGNLNRIALRHDALRLEFKDVLKGVYQKPPTITNHDRWVRVNETHKGIKMKCEDLEKKWTDLDEKRETPSIYFTTALNFMLVTQRKINYLYGIVGTTITLFGDAALKHQEQENERVQLARMEASIEKMKVAMEKLQEECHAALDQIIESDTVFEPSGVNRVFI</sequence>
<proteinExistence type="predicted"/>
<feature type="coiled-coil region" evidence="1">
    <location>
        <begin position="325"/>
        <end position="364"/>
    </location>
</feature>
<organism evidence="3">
    <name type="scientific">Caenorhabditis brenneri</name>
    <name type="common">Nematode worm</name>
    <dbReference type="NCBI Taxonomy" id="135651"/>
    <lineage>
        <taxon>Eukaryota</taxon>
        <taxon>Metazoa</taxon>
        <taxon>Ecdysozoa</taxon>
        <taxon>Nematoda</taxon>
        <taxon>Chromadorea</taxon>
        <taxon>Rhabditida</taxon>
        <taxon>Rhabditina</taxon>
        <taxon>Rhabditomorpha</taxon>
        <taxon>Rhabditoidea</taxon>
        <taxon>Rhabditidae</taxon>
        <taxon>Peloderinae</taxon>
        <taxon>Caenorhabditis</taxon>
    </lineage>
</organism>
<evidence type="ECO:0000256" key="1">
    <source>
        <dbReference type="SAM" id="Coils"/>
    </source>
</evidence>
<dbReference type="HOGENOM" id="CLU_724079_0_0_1"/>
<dbReference type="Proteomes" id="UP000008068">
    <property type="component" value="Unassembled WGS sequence"/>
</dbReference>
<name>G0MQQ8_CAEBE</name>
<evidence type="ECO:0000313" key="2">
    <source>
        <dbReference type="EMBL" id="EGT41515.1"/>
    </source>
</evidence>
<gene>
    <name evidence="2" type="ORF">CAEBREN_21555</name>
</gene>
<keyword evidence="1" id="KW-0175">Coiled coil</keyword>
<reference evidence="3" key="1">
    <citation type="submission" date="2011-07" db="EMBL/GenBank/DDBJ databases">
        <authorList>
            <consortium name="Caenorhabditis brenneri Sequencing and Analysis Consortium"/>
            <person name="Wilson R.K."/>
        </authorList>
    </citation>
    <scope>NUCLEOTIDE SEQUENCE [LARGE SCALE GENOMIC DNA]</scope>
    <source>
        <strain evidence="3">PB2801</strain>
    </source>
</reference>
<keyword evidence="3" id="KW-1185">Reference proteome</keyword>
<accession>G0MQQ8</accession>
<dbReference type="AlphaFoldDB" id="G0MQQ8"/>